<name>A0AAV4WZT6_CAEEX</name>
<proteinExistence type="predicted"/>
<feature type="chain" id="PRO_5043371791" description="Secreted protein" evidence="1">
    <location>
        <begin position="22"/>
        <end position="85"/>
    </location>
</feature>
<protein>
    <recommendedName>
        <fullName evidence="4">Secreted protein</fullName>
    </recommendedName>
</protein>
<evidence type="ECO:0008006" key="4">
    <source>
        <dbReference type="Google" id="ProtNLM"/>
    </source>
</evidence>
<organism evidence="2 3">
    <name type="scientific">Caerostris extrusa</name>
    <name type="common">Bark spider</name>
    <name type="synonym">Caerostris bankana</name>
    <dbReference type="NCBI Taxonomy" id="172846"/>
    <lineage>
        <taxon>Eukaryota</taxon>
        <taxon>Metazoa</taxon>
        <taxon>Ecdysozoa</taxon>
        <taxon>Arthropoda</taxon>
        <taxon>Chelicerata</taxon>
        <taxon>Arachnida</taxon>
        <taxon>Araneae</taxon>
        <taxon>Araneomorphae</taxon>
        <taxon>Entelegynae</taxon>
        <taxon>Araneoidea</taxon>
        <taxon>Araneidae</taxon>
        <taxon>Caerostris</taxon>
    </lineage>
</organism>
<comment type="caution">
    <text evidence="2">The sequence shown here is derived from an EMBL/GenBank/DDBJ whole genome shotgun (WGS) entry which is preliminary data.</text>
</comment>
<accession>A0AAV4WZT6</accession>
<evidence type="ECO:0000256" key="1">
    <source>
        <dbReference type="SAM" id="SignalP"/>
    </source>
</evidence>
<keyword evidence="1" id="KW-0732">Signal</keyword>
<feature type="signal peptide" evidence="1">
    <location>
        <begin position="1"/>
        <end position="21"/>
    </location>
</feature>
<gene>
    <name evidence="2" type="ORF">CEXT_788371</name>
</gene>
<dbReference type="EMBL" id="BPLR01016876">
    <property type="protein sequence ID" value="GIY87033.1"/>
    <property type="molecule type" value="Genomic_DNA"/>
</dbReference>
<sequence>MTFDLAVFQALLMLAIEGILGSPRNYESRDEKNSLVPPNRALPVGAAEDEWAHDTRLTFSNTHSFFLSEPGIFLETVISRRTSCI</sequence>
<keyword evidence="3" id="KW-1185">Reference proteome</keyword>
<reference evidence="2 3" key="1">
    <citation type="submission" date="2021-06" db="EMBL/GenBank/DDBJ databases">
        <title>Caerostris extrusa draft genome.</title>
        <authorList>
            <person name="Kono N."/>
            <person name="Arakawa K."/>
        </authorList>
    </citation>
    <scope>NUCLEOTIDE SEQUENCE [LARGE SCALE GENOMIC DNA]</scope>
</reference>
<evidence type="ECO:0000313" key="2">
    <source>
        <dbReference type="EMBL" id="GIY87033.1"/>
    </source>
</evidence>
<dbReference type="AlphaFoldDB" id="A0AAV4WZT6"/>
<evidence type="ECO:0000313" key="3">
    <source>
        <dbReference type="Proteomes" id="UP001054945"/>
    </source>
</evidence>
<dbReference type="Proteomes" id="UP001054945">
    <property type="component" value="Unassembled WGS sequence"/>
</dbReference>